<dbReference type="InterPro" id="IPR000600">
    <property type="entry name" value="ROK"/>
</dbReference>
<dbReference type="SUPFAM" id="SSF53067">
    <property type="entry name" value="Actin-like ATPase domain"/>
    <property type="match status" value="1"/>
</dbReference>
<dbReference type="Gene3D" id="1.10.10.10">
    <property type="entry name" value="Winged helix-like DNA-binding domain superfamily/Winged helix DNA-binding domain"/>
    <property type="match status" value="1"/>
</dbReference>
<dbReference type="GO" id="GO:0019262">
    <property type="term" value="P:N-acetylneuraminate catabolic process"/>
    <property type="evidence" value="ECO:0007669"/>
    <property type="project" value="TreeGrafter"/>
</dbReference>
<dbReference type="Gene3D" id="3.30.420.40">
    <property type="match status" value="2"/>
</dbReference>
<evidence type="ECO:0000313" key="1">
    <source>
        <dbReference type="EMBL" id="MDF0601989.1"/>
    </source>
</evidence>
<dbReference type="InterPro" id="IPR036388">
    <property type="entry name" value="WH-like_DNA-bd_sf"/>
</dbReference>
<accession>A0AAE3TAH9</accession>
<gene>
    <name evidence="1" type="ORF">P1J78_14690</name>
</gene>
<keyword evidence="2" id="KW-1185">Reference proteome</keyword>
<dbReference type="GO" id="GO:0009384">
    <property type="term" value="F:N-acylmannosamine kinase activity"/>
    <property type="evidence" value="ECO:0007669"/>
    <property type="project" value="TreeGrafter"/>
</dbReference>
<comment type="caution">
    <text evidence="1">The sequence shown here is derived from an EMBL/GenBank/DDBJ whole genome shotgun (WGS) entry which is preliminary data.</text>
</comment>
<dbReference type="EMBL" id="JARGYC010000039">
    <property type="protein sequence ID" value="MDF0601989.1"/>
    <property type="molecule type" value="Genomic_DNA"/>
</dbReference>
<dbReference type="CDD" id="cd23763">
    <property type="entry name" value="ASKHA_ATPase_ROK"/>
    <property type="match status" value="1"/>
</dbReference>
<proteinExistence type="predicted"/>
<dbReference type="AlphaFoldDB" id="A0AAE3TAH9"/>
<dbReference type="PANTHER" id="PTHR18964:SF169">
    <property type="entry name" value="N-ACETYLMANNOSAMINE KINASE"/>
    <property type="match status" value="1"/>
</dbReference>
<organism evidence="1 2">
    <name type="scientific">Psychromarinibacter sediminicola</name>
    <dbReference type="NCBI Taxonomy" id="3033385"/>
    <lineage>
        <taxon>Bacteria</taxon>
        <taxon>Pseudomonadati</taxon>
        <taxon>Pseudomonadota</taxon>
        <taxon>Alphaproteobacteria</taxon>
        <taxon>Rhodobacterales</taxon>
        <taxon>Paracoccaceae</taxon>
        <taxon>Psychromarinibacter</taxon>
    </lineage>
</organism>
<sequence length="382" mass="40336">MRAHNERLVLTLIRQRGPTAKADIARATGLSAQTVSVIMRGLEADGLLLRGTPVRGRVGQPSVPMALAPDGAYFLGLNVGRRSLEMVLIDFTGTVLERRRRTHDYPTPDAVMRFAQETATALRDGLPRDRRGRVTGMGIAMPYLLWDWAEALGAPQAVMDAWRSEDIRAGIAERCGLPVFLQNDATAACGAELVFGPAVEQGSFLHFYLGYFIGGGVVLNHRLYSGHSGNAGALGSIPVPGPAGRPMQLIEVASLSGLESALVAAGHDADGLWAGPEALTADEAVLADWLDAAAPGIAYACASAVAVLDLPVVMIDGWITEELRARLVAAVDRGLDRVNLAGLRRPEVRPGTMGAAARAIGAASLPLSERFLVETTALPALS</sequence>
<reference evidence="1" key="1">
    <citation type="submission" date="2023-03" db="EMBL/GenBank/DDBJ databases">
        <title>Multiphase analysis and comparison of six strains from genera Psychromarinibacter, Lutimaribacter, and Maritimibacter, including a novel species: Psychromarinibacter sediminicola sp. nov.</title>
        <authorList>
            <person name="Wang Y.-H."/>
            <person name="Ye M.-Q."/>
            <person name="Du Z.-J."/>
        </authorList>
    </citation>
    <scope>NUCLEOTIDE SEQUENCE</scope>
    <source>
        <strain evidence="1">C21-152</strain>
    </source>
</reference>
<evidence type="ECO:0000313" key="2">
    <source>
        <dbReference type="Proteomes" id="UP001220964"/>
    </source>
</evidence>
<protein>
    <submittedName>
        <fullName evidence="1">ROK family transcriptional regulator</fullName>
    </submittedName>
</protein>
<dbReference type="PANTHER" id="PTHR18964">
    <property type="entry name" value="ROK (REPRESSOR, ORF, KINASE) FAMILY"/>
    <property type="match status" value="1"/>
</dbReference>
<dbReference type="Pfam" id="PF13412">
    <property type="entry name" value="HTH_24"/>
    <property type="match status" value="1"/>
</dbReference>
<dbReference type="Pfam" id="PF00480">
    <property type="entry name" value="ROK"/>
    <property type="match status" value="1"/>
</dbReference>
<dbReference type="SUPFAM" id="SSF46785">
    <property type="entry name" value="Winged helix' DNA-binding domain"/>
    <property type="match status" value="1"/>
</dbReference>
<dbReference type="InterPro" id="IPR043129">
    <property type="entry name" value="ATPase_NBD"/>
</dbReference>
<dbReference type="InterPro" id="IPR036390">
    <property type="entry name" value="WH_DNA-bd_sf"/>
</dbReference>
<name>A0AAE3TAH9_9RHOB</name>
<dbReference type="Proteomes" id="UP001220964">
    <property type="component" value="Unassembled WGS sequence"/>
</dbReference>